<dbReference type="SUPFAM" id="SSF158622">
    <property type="entry name" value="YheA/YmcA-like"/>
    <property type="match status" value="1"/>
</dbReference>
<accession>A0A387BHT9</accession>
<evidence type="ECO:0000313" key="2">
    <source>
        <dbReference type="Proteomes" id="UP000269374"/>
    </source>
</evidence>
<proteinExistence type="predicted"/>
<name>A0A387BHT9_9LACT</name>
<reference evidence="1 2" key="1">
    <citation type="submission" date="2018-09" db="EMBL/GenBank/DDBJ databases">
        <title>Genome sequencing of strain 1JSPR-7.</title>
        <authorList>
            <person name="Heo J."/>
            <person name="Kim S.-J."/>
            <person name="Kwon S.-W."/>
        </authorList>
    </citation>
    <scope>NUCLEOTIDE SEQUENCE [LARGE SCALE GENOMIC DNA]</scope>
    <source>
        <strain evidence="1 2">1JSPR-7</strain>
    </source>
</reference>
<dbReference type="OrthoDB" id="2242751at2"/>
<dbReference type="AlphaFoldDB" id="A0A387BHT9"/>
<gene>
    <name evidence="1" type="ORF">D7I46_12275</name>
</gene>
<dbReference type="Proteomes" id="UP000269374">
    <property type="component" value="Chromosome"/>
</dbReference>
<keyword evidence="2" id="KW-1185">Reference proteome</keyword>
<dbReference type="Gene3D" id="1.20.1500.10">
    <property type="entry name" value="YheA/YmcA-like"/>
    <property type="match status" value="1"/>
</dbReference>
<protein>
    <submittedName>
        <fullName evidence="1">YlbF family regulator</fullName>
    </submittedName>
</protein>
<dbReference type="InterPro" id="IPR023378">
    <property type="entry name" value="YheA/YmcA-like_dom_sf"/>
</dbReference>
<sequence length="127" mass="14512">MLIIDENLLEIDDLIDKLLVEFAKFPEVRAYRQAKVDFLDDEKLQEKIALLNENADFITFRPELKALQKEVNVDDKVYALRLAENDIQTILSVLTKKITSSISEKIIVDENLPLKGGGHRGRHHGTV</sequence>
<dbReference type="EMBL" id="CP032627">
    <property type="protein sequence ID" value="AYG01762.1"/>
    <property type="molecule type" value="Genomic_DNA"/>
</dbReference>
<dbReference type="RefSeq" id="WP_120773131.1">
    <property type="nucleotide sequence ID" value="NZ_CP032627.1"/>
</dbReference>
<organism evidence="1 2">
    <name type="scientific">Lactococcus allomyrinae</name>
    <dbReference type="NCBI Taxonomy" id="2419773"/>
    <lineage>
        <taxon>Bacteria</taxon>
        <taxon>Bacillati</taxon>
        <taxon>Bacillota</taxon>
        <taxon>Bacilli</taxon>
        <taxon>Lactobacillales</taxon>
        <taxon>Streptococcaceae</taxon>
        <taxon>Lactococcus</taxon>
    </lineage>
</organism>
<dbReference type="KEGG" id="lact:D7I46_12275"/>
<evidence type="ECO:0000313" key="1">
    <source>
        <dbReference type="EMBL" id="AYG01762.1"/>
    </source>
</evidence>